<dbReference type="Proteomes" id="UP000220828">
    <property type="component" value="Unassembled WGS sequence"/>
</dbReference>
<dbReference type="PROSITE" id="PS51585">
    <property type="entry name" value="SAM_MT_TPMT"/>
    <property type="match status" value="1"/>
</dbReference>
<proteinExistence type="predicted"/>
<protein>
    <submittedName>
        <fullName evidence="5">Thiopurine S-methyltransferase</fullName>
    </submittedName>
</protein>
<evidence type="ECO:0000313" key="5">
    <source>
        <dbReference type="EMBL" id="PDS24772.1"/>
    </source>
</evidence>
<keyword evidence="1" id="KW-0597">Phosphoprotein</keyword>
<dbReference type="PANTHER" id="PTHR32183">
    <property type="match status" value="1"/>
</dbReference>
<keyword evidence="3 5" id="KW-0808">Transferase</keyword>
<dbReference type="OrthoDB" id="9778208at2"/>
<organism evidence="5 6">
    <name type="scientific">Flavobacterium branchiophilum</name>
    <dbReference type="NCBI Taxonomy" id="55197"/>
    <lineage>
        <taxon>Bacteria</taxon>
        <taxon>Pseudomonadati</taxon>
        <taxon>Bacteroidota</taxon>
        <taxon>Flavobacteriia</taxon>
        <taxon>Flavobacteriales</taxon>
        <taxon>Flavobacteriaceae</taxon>
        <taxon>Flavobacterium</taxon>
    </lineage>
</organism>
<dbReference type="AlphaFoldDB" id="A0A2H3KMP9"/>
<dbReference type="GO" id="GO:0008757">
    <property type="term" value="F:S-adenosylmethionine-dependent methyltransferase activity"/>
    <property type="evidence" value="ECO:0007669"/>
    <property type="project" value="InterPro"/>
</dbReference>
<dbReference type="Pfam" id="PF05724">
    <property type="entry name" value="TPMT"/>
    <property type="match status" value="1"/>
</dbReference>
<accession>A0A2H3KMP9</accession>
<dbReference type="SUPFAM" id="SSF53335">
    <property type="entry name" value="S-adenosyl-L-methionine-dependent methyltransferases"/>
    <property type="match status" value="1"/>
</dbReference>
<dbReference type="PANTHER" id="PTHR32183:SF6">
    <property type="entry name" value="CYSTEINE SULFINATE DESULFINASE_CYSTEINE DESULFURASE AND RELATED ENZYMES"/>
    <property type="match status" value="1"/>
</dbReference>
<reference evidence="5 6" key="1">
    <citation type="submission" date="2017-09" db="EMBL/GenBank/DDBJ databases">
        <title>Whole genomes of Flavobacteriaceae.</title>
        <authorList>
            <person name="Stine C."/>
            <person name="Li C."/>
            <person name="Tadesse D."/>
        </authorList>
    </citation>
    <scope>NUCLEOTIDE SEQUENCE [LARGE SCALE GENOMIC DNA]</scope>
    <source>
        <strain evidence="5 6">ATCC 35036</strain>
    </source>
</reference>
<dbReference type="CDD" id="cd02440">
    <property type="entry name" value="AdoMet_MTases"/>
    <property type="match status" value="1"/>
</dbReference>
<dbReference type="RefSeq" id="WP_097553983.1">
    <property type="nucleotide sequence ID" value="NZ_PCMW01000036.1"/>
</dbReference>
<dbReference type="InterPro" id="IPR008854">
    <property type="entry name" value="TPMT"/>
</dbReference>
<evidence type="ECO:0000256" key="1">
    <source>
        <dbReference type="ARBA" id="ARBA00022553"/>
    </source>
</evidence>
<evidence type="ECO:0000256" key="4">
    <source>
        <dbReference type="ARBA" id="ARBA00022691"/>
    </source>
</evidence>
<evidence type="ECO:0000313" key="6">
    <source>
        <dbReference type="Proteomes" id="UP000220828"/>
    </source>
</evidence>
<keyword evidence="2 5" id="KW-0489">Methyltransferase</keyword>
<sequence length="278" mass="31195">MENMQCCVTSCDKSLDQNYWDLQYQSQATGWDLGSVSPPIQLYINQITNKNAKILIPGCGNAYEAAYLLEQGFTNITVIDIAPTLVQNLKDKFQNNPNITIILGDFFEHQGQYDFIIEQTFFCALPPMMRLQYIVKNHQLLSQNGKLVGLLFNKHFESGPPFGGTLAEYESIFGHAFAFNVLENCTHSVAARAGNELFFECQKNEQHVVQLYDFEGITCVGCQNTVIEKIKNLPLVLSASMNVNFTKILISSSAPILDSDLQQCVAYESKYTIKKAIS</sequence>
<keyword evidence="4" id="KW-0949">S-adenosyl-L-methionine</keyword>
<evidence type="ECO:0000256" key="3">
    <source>
        <dbReference type="ARBA" id="ARBA00022679"/>
    </source>
</evidence>
<gene>
    <name evidence="5" type="ORF">B0A77_06905</name>
</gene>
<dbReference type="InterPro" id="IPR029063">
    <property type="entry name" value="SAM-dependent_MTases_sf"/>
</dbReference>
<dbReference type="Gene3D" id="3.40.50.150">
    <property type="entry name" value="Vaccinia Virus protein VP39"/>
    <property type="match status" value="1"/>
</dbReference>
<name>A0A2H3KMP9_9FLAO</name>
<dbReference type="GO" id="GO:0032259">
    <property type="term" value="P:methylation"/>
    <property type="evidence" value="ECO:0007669"/>
    <property type="project" value="UniProtKB-KW"/>
</dbReference>
<dbReference type="EMBL" id="PCMW01000036">
    <property type="protein sequence ID" value="PDS24772.1"/>
    <property type="molecule type" value="Genomic_DNA"/>
</dbReference>
<comment type="caution">
    <text evidence="5">The sequence shown here is derived from an EMBL/GenBank/DDBJ whole genome shotgun (WGS) entry which is preliminary data.</text>
</comment>
<evidence type="ECO:0000256" key="2">
    <source>
        <dbReference type="ARBA" id="ARBA00022603"/>
    </source>
</evidence>